<dbReference type="SUPFAM" id="SSF53850">
    <property type="entry name" value="Periplasmic binding protein-like II"/>
    <property type="match status" value="1"/>
</dbReference>
<evidence type="ECO:0000256" key="1">
    <source>
        <dbReference type="ARBA" id="ARBA00004418"/>
    </source>
</evidence>
<dbReference type="GO" id="GO:0003700">
    <property type="term" value="F:DNA-binding transcription factor activity"/>
    <property type="evidence" value="ECO:0007669"/>
    <property type="project" value="InterPro"/>
</dbReference>
<evidence type="ECO:0000256" key="3">
    <source>
        <dbReference type="ARBA" id="ARBA00022448"/>
    </source>
</evidence>
<dbReference type="SUPFAM" id="SSF46785">
    <property type="entry name" value="Winged helix' DNA-binding domain"/>
    <property type="match status" value="1"/>
</dbReference>
<dbReference type="EMBL" id="FWYD01000025">
    <property type="protein sequence ID" value="SMD06632.1"/>
    <property type="molecule type" value="Genomic_DNA"/>
</dbReference>
<dbReference type="InterPro" id="IPR000835">
    <property type="entry name" value="HTH_MarR-typ"/>
</dbReference>
<dbReference type="InterPro" id="IPR050490">
    <property type="entry name" value="Bact_solute-bd_prot1"/>
</dbReference>
<name>A0A1W2EB42_9RHOB</name>
<evidence type="ECO:0000256" key="2">
    <source>
        <dbReference type="ARBA" id="ARBA00008520"/>
    </source>
</evidence>
<dbReference type="AlphaFoldDB" id="A0A1W2EB42"/>
<keyword evidence="7" id="KW-1185">Reference proteome</keyword>
<evidence type="ECO:0000256" key="4">
    <source>
        <dbReference type="ARBA" id="ARBA00022729"/>
    </source>
</evidence>
<dbReference type="RefSeq" id="WP_179141544.1">
    <property type="nucleotide sequence ID" value="NZ_FWYD01000025.1"/>
</dbReference>
<gene>
    <name evidence="6" type="ORF">SAMN06295998_12529</name>
</gene>
<accession>A0A1W2EB42</accession>
<dbReference type="STRING" id="1387277.SAMN06295998_12529"/>
<dbReference type="InterPro" id="IPR036388">
    <property type="entry name" value="WH-like_DNA-bd_sf"/>
</dbReference>
<dbReference type="GO" id="GO:0042597">
    <property type="term" value="C:periplasmic space"/>
    <property type="evidence" value="ECO:0007669"/>
    <property type="project" value="UniProtKB-SubCell"/>
</dbReference>
<sequence length="571" mass="63291">MTRSEILAILEFLETSRGAGLSVLGVEARDPVWMMTIALLRCHYSYQRITISSLADASGTAYSTALRQIERMVCAGLLSRDRDPEEPKLVFIEPTETLLHNFHDYCAGLKQSIGKSFGLRHHKSEAVVFGGAHLAACIIGPPRKIAPALRLDGPLRLLLKDEPVFLTLKRMEAEISVFLNTDIEIELLAYDPLNQTIIENGRADRSSYDIVAVDVPWLGRMAMERSLLPLDGYLQRGKLNPFDFFAAAWSSAHSQGRQLGIPASPTAELLLYRKDIFEKHGIDPPETAQSVLSAARAMHRPARGKYGIAWNAGRGQPLGQTFIQTMAAFGSPPVNLRRFGTGYDNDTPWEELRPTLDHETGRAALDYLMDLATVSPPGIADMDWTGRTRCYRNGEVAMCYEWSTNTSQFEGDPASPASGNTGYLVHPGRQPGSGVSPMGGFVYAIPRNLPQDRQREIWRALEWLASPEVTKYLMLNGSPAKFLHSVSADPDVPEAAPAMRAMAAFERRNQLQTWPRPPIPFMASIMRIVGQEVHDAIWGTADAADVLSRAENRIRPLLDMLKEDHAPKHPS</sequence>
<dbReference type="Gene3D" id="1.10.10.10">
    <property type="entry name" value="Winged helix-like DNA-binding domain superfamily/Winged helix DNA-binding domain"/>
    <property type="match status" value="1"/>
</dbReference>
<dbReference type="PANTHER" id="PTHR43649">
    <property type="entry name" value="ARABINOSE-BINDING PROTEIN-RELATED"/>
    <property type="match status" value="1"/>
</dbReference>
<dbReference type="Gene3D" id="3.40.190.10">
    <property type="entry name" value="Periplasmic binding protein-like II"/>
    <property type="match status" value="2"/>
</dbReference>
<keyword evidence="4" id="KW-0732">Signal</keyword>
<reference evidence="6 7" key="1">
    <citation type="submission" date="2017-04" db="EMBL/GenBank/DDBJ databases">
        <authorList>
            <person name="Afonso C.L."/>
            <person name="Miller P.J."/>
            <person name="Scott M.A."/>
            <person name="Spackman E."/>
            <person name="Goraichik I."/>
            <person name="Dimitrov K.M."/>
            <person name="Suarez D.L."/>
            <person name="Swayne D.E."/>
        </authorList>
    </citation>
    <scope>NUCLEOTIDE SEQUENCE [LARGE SCALE GENOMIC DNA]</scope>
    <source>
        <strain evidence="6 7">CGMCC 1.12644</strain>
    </source>
</reference>
<dbReference type="PANTHER" id="PTHR43649:SF34">
    <property type="entry name" value="ABC TRANSPORTER PERIPLASMIC-BINDING PROTEIN YCJN-RELATED"/>
    <property type="match status" value="1"/>
</dbReference>
<dbReference type="Pfam" id="PF01547">
    <property type="entry name" value="SBP_bac_1"/>
    <property type="match status" value="1"/>
</dbReference>
<dbReference type="InterPro" id="IPR006059">
    <property type="entry name" value="SBP"/>
</dbReference>
<proteinExistence type="inferred from homology"/>
<keyword evidence="3" id="KW-0813">Transport</keyword>
<dbReference type="Proteomes" id="UP000192330">
    <property type="component" value="Unassembled WGS sequence"/>
</dbReference>
<comment type="similarity">
    <text evidence="2">Belongs to the bacterial solute-binding protein 1 family.</text>
</comment>
<evidence type="ECO:0000313" key="7">
    <source>
        <dbReference type="Proteomes" id="UP000192330"/>
    </source>
</evidence>
<comment type="subcellular location">
    <subcellularLocation>
        <location evidence="1">Periplasm</location>
    </subcellularLocation>
</comment>
<evidence type="ECO:0000313" key="6">
    <source>
        <dbReference type="EMBL" id="SMD06632.1"/>
    </source>
</evidence>
<protein>
    <submittedName>
        <fullName evidence="6">Carbohydrate ABC transporter substrate-binding protein, CUT1 family</fullName>
    </submittedName>
</protein>
<organism evidence="6 7">
    <name type="scientific">Primorskyibacter flagellatus</name>
    <dbReference type="NCBI Taxonomy" id="1387277"/>
    <lineage>
        <taxon>Bacteria</taxon>
        <taxon>Pseudomonadati</taxon>
        <taxon>Pseudomonadota</taxon>
        <taxon>Alphaproteobacteria</taxon>
        <taxon>Rhodobacterales</taxon>
        <taxon>Roseobacteraceae</taxon>
        <taxon>Primorskyibacter</taxon>
    </lineage>
</organism>
<dbReference type="Pfam" id="PF01047">
    <property type="entry name" value="MarR"/>
    <property type="match status" value="1"/>
</dbReference>
<dbReference type="InterPro" id="IPR036390">
    <property type="entry name" value="WH_DNA-bd_sf"/>
</dbReference>
<feature type="domain" description="HTH marR-type" evidence="5">
    <location>
        <begin position="38"/>
        <end position="85"/>
    </location>
</feature>
<evidence type="ECO:0000259" key="5">
    <source>
        <dbReference type="Pfam" id="PF01047"/>
    </source>
</evidence>